<dbReference type="PANTHER" id="PTHR31365">
    <property type="entry name" value="EXPRESSED PROTEIN"/>
    <property type="match status" value="1"/>
</dbReference>
<feature type="compositionally biased region" description="Basic and acidic residues" evidence="1">
    <location>
        <begin position="1"/>
        <end position="11"/>
    </location>
</feature>
<feature type="compositionally biased region" description="Acidic residues" evidence="1">
    <location>
        <begin position="65"/>
        <end position="74"/>
    </location>
</feature>
<gene>
    <name evidence="2" type="ORF">HID58_000510</name>
</gene>
<evidence type="ECO:0000313" key="2">
    <source>
        <dbReference type="EMBL" id="KAH0940873.1"/>
    </source>
</evidence>
<sequence>MVGGGNRRDEGSMPIQNTNLFAALDTRRKKKKSDKSKGRQDPVKEPEPQVFWAPTPLKAKAWADIDSDDEDDDYFATTAPPKALWSTSEASRSDAKEVHVEESDSEEDILEEGDDDDDLEEEHETQVHPEAEPEVKKATEVPAPPKEPERQLSKKELKQKEQAEFDALLADFGVAPINGQENSQDKQEKKEANGEGEKKENAAGESKASKKKKKKNKQKEVRESQDEVKSNSDAAAGESGEQKEEDEASSSMDIKERLKKIASMKKKKSSKETDAGAKVAAQEAAARKAKLAAEKKKKEKNHYNQQPVRQLAAVFETEKLKMLRRVIGNIAVRRQLQRALSSKAGGGSGKPSDVSAAVDSMLLRSLKEHYLEVSKMTPPPKVTPPSPFEIVKGSLEGTGAVLRKSVGNEEINLFVMRLAHGGDDEDEDGINQLFLHVAVSKPNQAESLHFLCGLYPDALGIHSVSMRPKLEDLELSDDPARYTGPSFEELDEKMRDVFHSYLEERGVNESLFPFLQAWLYVKDHRNLLRWFKSVGTYVHESPSSENNA</sequence>
<feature type="compositionally biased region" description="Basic and acidic residues" evidence="1">
    <location>
        <begin position="218"/>
        <end position="230"/>
    </location>
</feature>
<organism evidence="2 3">
    <name type="scientific">Brassica napus</name>
    <name type="common">Rape</name>
    <dbReference type="NCBI Taxonomy" id="3708"/>
    <lineage>
        <taxon>Eukaryota</taxon>
        <taxon>Viridiplantae</taxon>
        <taxon>Streptophyta</taxon>
        <taxon>Embryophyta</taxon>
        <taxon>Tracheophyta</taxon>
        <taxon>Spermatophyta</taxon>
        <taxon>Magnoliopsida</taxon>
        <taxon>eudicotyledons</taxon>
        <taxon>Gunneridae</taxon>
        <taxon>Pentapetalae</taxon>
        <taxon>rosids</taxon>
        <taxon>malvids</taxon>
        <taxon>Brassicales</taxon>
        <taxon>Brassicaceae</taxon>
        <taxon>Brassiceae</taxon>
        <taxon>Brassica</taxon>
    </lineage>
</organism>
<dbReference type="InterPro" id="IPR003428">
    <property type="entry name" value="MAM33"/>
</dbReference>
<dbReference type="Proteomes" id="UP000824890">
    <property type="component" value="Unassembled WGS sequence"/>
</dbReference>
<feature type="compositionally biased region" description="Basic and acidic residues" evidence="1">
    <location>
        <begin position="124"/>
        <end position="139"/>
    </location>
</feature>
<feature type="compositionally biased region" description="Basic and acidic residues" evidence="1">
    <location>
        <begin position="183"/>
        <end position="202"/>
    </location>
</feature>
<feature type="compositionally biased region" description="Basic and acidic residues" evidence="1">
    <location>
        <begin position="35"/>
        <end position="47"/>
    </location>
</feature>
<evidence type="ECO:0000313" key="3">
    <source>
        <dbReference type="Proteomes" id="UP000824890"/>
    </source>
</evidence>
<evidence type="ECO:0000256" key="1">
    <source>
        <dbReference type="SAM" id="MobiDB-lite"/>
    </source>
</evidence>
<feature type="region of interest" description="Disordered" evidence="1">
    <location>
        <begin position="1"/>
        <end position="285"/>
    </location>
</feature>
<protein>
    <submittedName>
        <fullName evidence="2">Uncharacterized protein</fullName>
    </submittedName>
</protein>
<comment type="caution">
    <text evidence="2">The sequence shown here is derived from an EMBL/GenBank/DDBJ whole genome shotgun (WGS) entry which is preliminary data.</text>
</comment>
<feature type="compositionally biased region" description="Acidic residues" evidence="1">
    <location>
        <begin position="103"/>
        <end position="123"/>
    </location>
</feature>
<dbReference type="SUPFAM" id="SSF54529">
    <property type="entry name" value="Mitochondrial glycoprotein MAM33-like"/>
    <property type="match status" value="1"/>
</dbReference>
<feature type="compositionally biased region" description="Basic residues" evidence="1">
    <location>
        <begin position="257"/>
        <end position="269"/>
    </location>
</feature>
<feature type="compositionally biased region" description="Basic and acidic residues" evidence="1">
    <location>
        <begin position="146"/>
        <end position="163"/>
    </location>
</feature>
<dbReference type="Pfam" id="PF02330">
    <property type="entry name" value="MAM33"/>
    <property type="match status" value="1"/>
</dbReference>
<accession>A0ABQ8EGS8</accession>
<name>A0ABQ8EGS8_BRANA</name>
<keyword evidence="3" id="KW-1185">Reference proteome</keyword>
<proteinExistence type="predicted"/>
<dbReference type="EMBL" id="JAGKQM010000001">
    <property type="protein sequence ID" value="KAH0940873.1"/>
    <property type="molecule type" value="Genomic_DNA"/>
</dbReference>
<dbReference type="PANTHER" id="PTHR31365:SF20">
    <property type="entry name" value="COPPER ION BINDING PROTEIN"/>
    <property type="match status" value="1"/>
</dbReference>
<dbReference type="InterPro" id="IPR036561">
    <property type="entry name" value="MAM33_sf"/>
</dbReference>
<feature type="compositionally biased region" description="Basic and acidic residues" evidence="1">
    <location>
        <begin position="91"/>
        <end position="102"/>
    </location>
</feature>
<dbReference type="Gene3D" id="3.10.280.10">
    <property type="entry name" value="Mitochondrial glycoprotein"/>
    <property type="match status" value="1"/>
</dbReference>
<reference evidence="2 3" key="1">
    <citation type="submission" date="2021-05" db="EMBL/GenBank/DDBJ databases">
        <title>Genome Assembly of Synthetic Allotetraploid Brassica napus Reveals Homoeologous Exchanges between Subgenomes.</title>
        <authorList>
            <person name="Davis J.T."/>
        </authorList>
    </citation>
    <scope>NUCLEOTIDE SEQUENCE [LARGE SCALE GENOMIC DNA]</scope>
    <source>
        <strain evidence="3">cv. Da-Ae</strain>
        <tissue evidence="2">Seedling</tissue>
    </source>
</reference>